<gene>
    <name evidence="2" type="ORF">K491DRAFT_403316</name>
</gene>
<feature type="compositionally biased region" description="Low complexity" evidence="1">
    <location>
        <begin position="30"/>
        <end position="48"/>
    </location>
</feature>
<feature type="compositionally biased region" description="Polar residues" evidence="1">
    <location>
        <begin position="76"/>
        <end position="86"/>
    </location>
</feature>
<feature type="compositionally biased region" description="Basic and acidic residues" evidence="1">
    <location>
        <begin position="296"/>
        <end position="307"/>
    </location>
</feature>
<feature type="region of interest" description="Disordered" evidence="1">
    <location>
        <begin position="268"/>
        <end position="319"/>
    </location>
</feature>
<name>A0A6A6T7R8_9PLEO</name>
<evidence type="ECO:0000256" key="1">
    <source>
        <dbReference type="SAM" id="MobiDB-lite"/>
    </source>
</evidence>
<protein>
    <submittedName>
        <fullName evidence="2">Uncharacterized protein</fullName>
    </submittedName>
</protein>
<feature type="compositionally biased region" description="Acidic residues" evidence="1">
    <location>
        <begin position="270"/>
        <end position="279"/>
    </location>
</feature>
<keyword evidence="3" id="KW-1185">Reference proteome</keyword>
<sequence>MNRSDSGFEESHFVRNHRGSSSSSPGHNVTSSTSPKSTIASSKSPTISEATEPNVPQQTSDTSSCTQRRSRDQGRKSMQSSTNTSTKSRDRCYSSKPSSRRTLVDPSRPGRHYRVKSSQSVPTVNRDIDDVLALHFRSCSLFQSSTFHSQPDDSEPKDDDAGSINDSPVFHAVTCPTPRYLSDAINPISLNGGPPNGGASADVVENMTTHWMSPCTRRREYENIDRAHSGVRGLVRRVLPRSVSGPSPRAFYEKDKSDVGSVRRYRMDMSDDDDEVDEKDVEKHTSLLRHGGLKVEPARPKTGEPKVKVQTKGKRWGCF</sequence>
<evidence type="ECO:0000313" key="2">
    <source>
        <dbReference type="EMBL" id="KAF2656029.1"/>
    </source>
</evidence>
<reference evidence="2" key="1">
    <citation type="journal article" date="2020" name="Stud. Mycol.">
        <title>101 Dothideomycetes genomes: a test case for predicting lifestyles and emergence of pathogens.</title>
        <authorList>
            <person name="Haridas S."/>
            <person name="Albert R."/>
            <person name="Binder M."/>
            <person name="Bloem J."/>
            <person name="Labutti K."/>
            <person name="Salamov A."/>
            <person name="Andreopoulos B."/>
            <person name="Baker S."/>
            <person name="Barry K."/>
            <person name="Bills G."/>
            <person name="Bluhm B."/>
            <person name="Cannon C."/>
            <person name="Castanera R."/>
            <person name="Culley D."/>
            <person name="Daum C."/>
            <person name="Ezra D."/>
            <person name="Gonzalez J."/>
            <person name="Henrissat B."/>
            <person name="Kuo A."/>
            <person name="Liang C."/>
            <person name="Lipzen A."/>
            <person name="Lutzoni F."/>
            <person name="Magnuson J."/>
            <person name="Mondo S."/>
            <person name="Nolan M."/>
            <person name="Ohm R."/>
            <person name="Pangilinan J."/>
            <person name="Park H.-J."/>
            <person name="Ramirez L."/>
            <person name="Alfaro M."/>
            <person name="Sun H."/>
            <person name="Tritt A."/>
            <person name="Yoshinaga Y."/>
            <person name="Zwiers L.-H."/>
            <person name="Turgeon B."/>
            <person name="Goodwin S."/>
            <person name="Spatafora J."/>
            <person name="Crous P."/>
            <person name="Grigoriev I."/>
        </authorList>
    </citation>
    <scope>NUCLEOTIDE SEQUENCE</scope>
    <source>
        <strain evidence="2">CBS 122681</strain>
    </source>
</reference>
<dbReference type="EMBL" id="MU004341">
    <property type="protein sequence ID" value="KAF2656029.1"/>
    <property type="molecule type" value="Genomic_DNA"/>
</dbReference>
<dbReference type="OrthoDB" id="5366332at2759"/>
<dbReference type="AlphaFoldDB" id="A0A6A6T7R8"/>
<feature type="compositionally biased region" description="Polar residues" evidence="1">
    <location>
        <begin position="19"/>
        <end position="29"/>
    </location>
</feature>
<evidence type="ECO:0000313" key="3">
    <source>
        <dbReference type="Proteomes" id="UP000799324"/>
    </source>
</evidence>
<organism evidence="2 3">
    <name type="scientific">Lophiostoma macrostomum CBS 122681</name>
    <dbReference type="NCBI Taxonomy" id="1314788"/>
    <lineage>
        <taxon>Eukaryota</taxon>
        <taxon>Fungi</taxon>
        <taxon>Dikarya</taxon>
        <taxon>Ascomycota</taxon>
        <taxon>Pezizomycotina</taxon>
        <taxon>Dothideomycetes</taxon>
        <taxon>Pleosporomycetidae</taxon>
        <taxon>Pleosporales</taxon>
        <taxon>Lophiostomataceae</taxon>
        <taxon>Lophiostoma</taxon>
    </lineage>
</organism>
<feature type="compositionally biased region" description="Polar residues" evidence="1">
    <location>
        <begin position="49"/>
        <end position="67"/>
    </location>
</feature>
<feature type="region of interest" description="Disordered" evidence="1">
    <location>
        <begin position="145"/>
        <end position="167"/>
    </location>
</feature>
<feature type="compositionally biased region" description="Basic residues" evidence="1">
    <location>
        <begin position="309"/>
        <end position="319"/>
    </location>
</feature>
<dbReference type="Proteomes" id="UP000799324">
    <property type="component" value="Unassembled WGS sequence"/>
</dbReference>
<proteinExistence type="predicted"/>
<feature type="region of interest" description="Disordered" evidence="1">
    <location>
        <begin position="1"/>
        <end position="121"/>
    </location>
</feature>
<accession>A0A6A6T7R8</accession>